<name>A0ABT3QS56_9HYPH</name>
<accession>A0ABT3QS56</accession>
<comment type="caution">
    <text evidence="2">The sequence shown here is derived from an EMBL/GenBank/DDBJ whole genome shotgun (WGS) entry which is preliminary data.</text>
</comment>
<protein>
    <submittedName>
        <fullName evidence="2">DUF4123 domain-containing protein</fullName>
    </submittedName>
</protein>
<keyword evidence="3" id="KW-1185">Reference proteome</keyword>
<evidence type="ECO:0000259" key="1">
    <source>
        <dbReference type="Pfam" id="PF13503"/>
    </source>
</evidence>
<dbReference type="RefSeq" id="WP_265986163.1">
    <property type="nucleotide sequence ID" value="NZ_JAPHAV010000011.1"/>
</dbReference>
<reference evidence="2 3" key="1">
    <citation type="submission" date="2022-11" db="EMBL/GenBank/DDBJ databases">
        <title>Brucella sp. YY2X, whole genome shotgun sequencing project.</title>
        <authorList>
            <person name="Yang Y."/>
        </authorList>
    </citation>
    <scope>NUCLEOTIDE SEQUENCE [LARGE SCALE GENOMIC DNA]</scope>
    <source>
        <strain evidence="2 3">YY2X</strain>
    </source>
</reference>
<proteinExistence type="predicted"/>
<dbReference type="EMBL" id="JAPHAV010000011">
    <property type="protein sequence ID" value="MCX2698448.1"/>
    <property type="molecule type" value="Genomic_DNA"/>
</dbReference>
<gene>
    <name evidence="2" type="ORF">OPR82_17055</name>
</gene>
<dbReference type="Pfam" id="PF13503">
    <property type="entry name" value="DUF4123"/>
    <property type="match status" value="1"/>
</dbReference>
<organism evidence="2 3">
    <name type="scientific">Ochrobactrum chromiisoli</name>
    <dbReference type="NCBI Taxonomy" id="2993941"/>
    <lineage>
        <taxon>Bacteria</taxon>
        <taxon>Pseudomonadati</taxon>
        <taxon>Pseudomonadota</taxon>
        <taxon>Alphaproteobacteria</taxon>
        <taxon>Hyphomicrobiales</taxon>
        <taxon>Brucellaceae</taxon>
        <taxon>Brucella/Ochrobactrum group</taxon>
        <taxon>Ochrobactrum</taxon>
    </lineage>
</organism>
<feature type="domain" description="DUF4123" evidence="1">
    <location>
        <begin position="29"/>
        <end position="146"/>
    </location>
</feature>
<evidence type="ECO:0000313" key="3">
    <source>
        <dbReference type="Proteomes" id="UP001301216"/>
    </source>
</evidence>
<evidence type="ECO:0000313" key="2">
    <source>
        <dbReference type="EMBL" id="MCX2698448.1"/>
    </source>
</evidence>
<dbReference type="Proteomes" id="UP001301216">
    <property type="component" value="Unassembled WGS sequence"/>
</dbReference>
<dbReference type="InterPro" id="IPR025391">
    <property type="entry name" value="DUF4123"/>
</dbReference>
<sequence length="359" mass="40218">MHDKLKQTALMMIDQAVEEAREMKSGARLFIVFDPSRDTKIETIVQGLAARAECLYVGHARVEFGEDAPWLAEAADHDGLKEFFINEGLGARWGIMAVSDASFEEVYRHFKKLVKVRRVNGEALFFRFFDPDVLGSTLPFMTGEQREFVFGPLQALLMEIAAGSKLGFGRMDKPQTQDIPVRVAMESPDDSAIVHEDQASIGDAATSVSALMDFDLSGAATKPGLTLTQAQMDAPILFNRAKLIASTVEHLEQDFSSAMKVMPPALLAQNINHGIDLAMSYRIFDVAYIHLFVELMMRISPGWHREPRLASVLTMDASADVRFEKIIGPEYDAAWENAVSYNDVDEWIEDREEEKKRVH</sequence>